<dbReference type="InterPro" id="IPR027417">
    <property type="entry name" value="P-loop_NTPase"/>
</dbReference>
<dbReference type="EMBL" id="CP003060">
    <property type="protein sequence ID" value="AEP30809.1"/>
    <property type="molecule type" value="Genomic_DNA"/>
</dbReference>
<accession>G4QMF7</accession>
<dbReference type="STRING" id="1085623.GNIT_2712"/>
<dbReference type="HOGENOM" id="CLU_037612_5_4_6"/>
<reference evidence="2 3" key="1">
    <citation type="journal article" date="2011" name="J. Bacteriol.">
        <title>Complete genome sequence of seawater bacterium Glaciecola nitratireducens FR1064T.</title>
        <authorList>
            <person name="Bian F."/>
            <person name="Qin Q.L."/>
            <person name="Xie B.B."/>
            <person name="Shu Y.L."/>
            <person name="Zhang X.Y."/>
            <person name="Yu Y."/>
            <person name="Chen B."/>
            <person name="Chen X.L."/>
            <person name="Zhou B.C."/>
            <person name="Zhang Y.Z."/>
        </authorList>
    </citation>
    <scope>NUCLEOTIDE SEQUENCE [LARGE SCALE GENOMIC DNA]</scope>
    <source>
        <strain evidence="3">JCM 12485 / KCTC 12276 / FR1064</strain>
    </source>
</reference>
<dbReference type="KEGG" id="gni:GNIT_2712"/>
<dbReference type="PANTHER" id="PTHR13696">
    <property type="entry name" value="P-LOOP CONTAINING NUCLEOSIDE TRIPHOSPHATE HYDROLASE"/>
    <property type="match status" value="1"/>
</dbReference>
<evidence type="ECO:0000313" key="2">
    <source>
        <dbReference type="EMBL" id="AEP30809.1"/>
    </source>
</evidence>
<dbReference type="OrthoDB" id="69313at2"/>
<dbReference type="Gene3D" id="3.40.50.300">
    <property type="entry name" value="P-loop containing nucleotide triphosphate hydrolases"/>
    <property type="match status" value="1"/>
</dbReference>
<dbReference type="RefSeq" id="WP_014109682.1">
    <property type="nucleotide sequence ID" value="NC_016041.1"/>
</dbReference>
<dbReference type="AlphaFoldDB" id="G4QMF7"/>
<dbReference type="Pfam" id="PF01656">
    <property type="entry name" value="CbiA"/>
    <property type="match status" value="1"/>
</dbReference>
<evidence type="ECO:0000313" key="3">
    <source>
        <dbReference type="Proteomes" id="UP000009282"/>
    </source>
</evidence>
<name>G4QMF7_GLANF</name>
<dbReference type="Proteomes" id="UP000009282">
    <property type="component" value="Chromosome"/>
</dbReference>
<dbReference type="eggNOG" id="COG1192">
    <property type="taxonomic scope" value="Bacteria"/>
</dbReference>
<dbReference type="CDD" id="cd02042">
    <property type="entry name" value="ParAB_family"/>
    <property type="match status" value="1"/>
</dbReference>
<evidence type="ECO:0000259" key="1">
    <source>
        <dbReference type="Pfam" id="PF01656"/>
    </source>
</evidence>
<keyword evidence="3" id="KW-1185">Reference proteome</keyword>
<feature type="domain" description="CobQ/CobB/MinD/ParA nucleotide binding" evidence="1">
    <location>
        <begin position="3"/>
        <end position="188"/>
    </location>
</feature>
<dbReference type="SUPFAM" id="SSF52540">
    <property type="entry name" value="P-loop containing nucleoside triphosphate hydrolases"/>
    <property type="match status" value="1"/>
</dbReference>
<dbReference type="PIRSF" id="PIRSF009320">
    <property type="entry name" value="Nuc_binding_HP_1000"/>
    <property type="match status" value="1"/>
</dbReference>
<gene>
    <name evidence="2" type="primary">parA</name>
    <name evidence="2" type="ordered locus">GNIT_2712</name>
</gene>
<organism evidence="2 3">
    <name type="scientific">Glaciecola nitratireducens (strain JCM 12485 / KCTC 12276 / FR1064)</name>
    <dbReference type="NCBI Taxonomy" id="1085623"/>
    <lineage>
        <taxon>Bacteria</taxon>
        <taxon>Pseudomonadati</taxon>
        <taxon>Pseudomonadota</taxon>
        <taxon>Gammaproteobacteria</taxon>
        <taxon>Alteromonadales</taxon>
        <taxon>Alteromonadaceae</taxon>
        <taxon>Brumicola</taxon>
    </lineage>
</organism>
<dbReference type="InterPro" id="IPR050678">
    <property type="entry name" value="DNA_Partitioning_ATPase"/>
</dbReference>
<sequence length="226" mass="25186">MIILVGGEKGGSGKSCIAQNLAAFLAVEKVATVLLVDCDTQGTTADWIKLRNNNLNALPIDCVQLNGKIRNHLLGYNSQYQYVIVDCGAQDMLALRSTLSTADVALLPMRPKRRDLKTLIHLDEMVQSCKMVNQQLEALIVFTQCPSQPNQQSRVEEAKQSASLYDIPIAKQVLHERHIYDDSEESGRSVLECEPKGKAADELRSLFTDIVRYEHAESQDSRVHYA</sequence>
<dbReference type="PANTHER" id="PTHR13696:SF96">
    <property type="entry name" value="COBQ_COBB_MIND_PARA NUCLEOTIDE BINDING DOMAIN-CONTAINING PROTEIN"/>
    <property type="match status" value="1"/>
</dbReference>
<protein>
    <submittedName>
        <fullName evidence="2">Cobyrinic acid a,c-diamide synthase</fullName>
    </submittedName>
</protein>
<proteinExistence type="predicted"/>
<dbReference type="InterPro" id="IPR002586">
    <property type="entry name" value="CobQ/CobB/MinD/ParA_Nub-bd_dom"/>
</dbReference>